<comment type="caution">
    <text evidence="5">The sequence shown here is derived from an EMBL/GenBank/DDBJ whole genome shotgun (WGS) entry which is preliminary data.</text>
</comment>
<name>A0A1F7XL74_9BACT</name>
<evidence type="ECO:0000256" key="1">
    <source>
        <dbReference type="ARBA" id="ARBA00006739"/>
    </source>
</evidence>
<evidence type="ECO:0000256" key="3">
    <source>
        <dbReference type="ARBA" id="ARBA00022679"/>
    </source>
</evidence>
<accession>A0A1F7XL74</accession>
<feature type="domain" description="Glycosyltransferase 2-like" evidence="4">
    <location>
        <begin position="4"/>
        <end position="135"/>
    </location>
</feature>
<protein>
    <recommendedName>
        <fullName evidence="4">Glycosyltransferase 2-like domain-containing protein</fullName>
    </recommendedName>
</protein>
<keyword evidence="2" id="KW-0328">Glycosyltransferase</keyword>
<dbReference type="EMBL" id="MGFX01000003">
    <property type="protein sequence ID" value="OGM15529.1"/>
    <property type="molecule type" value="Genomic_DNA"/>
</dbReference>
<reference evidence="5 6" key="1">
    <citation type="journal article" date="2016" name="Nat. Commun.">
        <title>Thousands of microbial genomes shed light on interconnected biogeochemical processes in an aquifer system.</title>
        <authorList>
            <person name="Anantharaman K."/>
            <person name="Brown C.T."/>
            <person name="Hug L.A."/>
            <person name="Sharon I."/>
            <person name="Castelle C.J."/>
            <person name="Probst A.J."/>
            <person name="Thomas B.C."/>
            <person name="Singh A."/>
            <person name="Wilkins M.J."/>
            <person name="Karaoz U."/>
            <person name="Brodie E.L."/>
            <person name="Williams K.H."/>
            <person name="Hubbard S.S."/>
            <person name="Banfield J.F."/>
        </authorList>
    </citation>
    <scope>NUCLEOTIDE SEQUENCE [LARGE SCALE GENOMIC DNA]</scope>
</reference>
<dbReference type="GO" id="GO:0016757">
    <property type="term" value="F:glycosyltransferase activity"/>
    <property type="evidence" value="ECO:0007669"/>
    <property type="project" value="UniProtKB-KW"/>
</dbReference>
<evidence type="ECO:0000256" key="2">
    <source>
        <dbReference type="ARBA" id="ARBA00022676"/>
    </source>
</evidence>
<dbReference type="PANTHER" id="PTHR43179">
    <property type="entry name" value="RHAMNOSYLTRANSFERASE WBBL"/>
    <property type="match status" value="1"/>
</dbReference>
<dbReference type="CDD" id="cd04186">
    <property type="entry name" value="GT_2_like_c"/>
    <property type="match status" value="1"/>
</dbReference>
<dbReference type="SUPFAM" id="SSF53448">
    <property type="entry name" value="Nucleotide-diphospho-sugar transferases"/>
    <property type="match status" value="1"/>
</dbReference>
<organism evidence="5 6">
    <name type="scientific">Candidatus Woesebacteria bacterium RBG_16_42_24</name>
    <dbReference type="NCBI Taxonomy" id="1802485"/>
    <lineage>
        <taxon>Bacteria</taxon>
        <taxon>Candidatus Woeseibacteriota</taxon>
    </lineage>
</organism>
<dbReference type="Pfam" id="PF00535">
    <property type="entry name" value="Glycos_transf_2"/>
    <property type="match status" value="1"/>
</dbReference>
<evidence type="ECO:0000259" key="4">
    <source>
        <dbReference type="Pfam" id="PF00535"/>
    </source>
</evidence>
<dbReference type="Gene3D" id="3.90.550.10">
    <property type="entry name" value="Spore Coat Polysaccharide Biosynthesis Protein SpsA, Chain A"/>
    <property type="match status" value="1"/>
</dbReference>
<evidence type="ECO:0000313" key="6">
    <source>
        <dbReference type="Proteomes" id="UP000177382"/>
    </source>
</evidence>
<dbReference type="InterPro" id="IPR001173">
    <property type="entry name" value="Glyco_trans_2-like"/>
</dbReference>
<dbReference type="AlphaFoldDB" id="A0A1F7XL74"/>
<evidence type="ECO:0000313" key="5">
    <source>
        <dbReference type="EMBL" id="OGM15529.1"/>
    </source>
</evidence>
<dbReference type="Proteomes" id="UP000177382">
    <property type="component" value="Unassembled WGS sequence"/>
</dbReference>
<dbReference type="PANTHER" id="PTHR43179:SF12">
    <property type="entry name" value="GALACTOFURANOSYLTRANSFERASE GLFT2"/>
    <property type="match status" value="1"/>
</dbReference>
<dbReference type="InterPro" id="IPR029044">
    <property type="entry name" value="Nucleotide-diphossugar_trans"/>
</dbReference>
<keyword evidence="3" id="KW-0808">Transferase</keyword>
<gene>
    <name evidence="5" type="ORF">A2V97_02505</name>
</gene>
<proteinExistence type="inferred from homology"/>
<sequence>MVLNWNRAKDTLECMASLEKLDKRNYKLSVNLVDNGSTANSVEIFKRYKTHNFKIQLIINKENLGYAAGNNIGMRKAINDGSDFVMVLNNDTFVHPQLISGLLKTFNEYPNAGVVSPKIYFAKGFEFHKDRYSKNELGKVIWFAGGDIDWNNVYGTNHGVDEIDHGQFDKIREVDFVTGACLMARSKTLEEVGMFDERYFSYFEDTDLSQRMKNRGLKVLYSPYGVIWHKVAQTSKIGGELNDYFLTRNRILFGMRYAPLRSKIALIRESLRLMTAGRKWQKAGVRDFYLGRFGKGSWE</sequence>
<dbReference type="STRING" id="1802485.A2V97_02505"/>
<comment type="similarity">
    <text evidence="1">Belongs to the glycosyltransferase 2 family.</text>
</comment>